<dbReference type="Proteomes" id="UP000823928">
    <property type="component" value="Unassembled WGS sequence"/>
</dbReference>
<dbReference type="AlphaFoldDB" id="A0A9D1F0H5"/>
<protein>
    <recommendedName>
        <fullName evidence="1">Phosphoribulokinase/uridine kinase domain-containing protein</fullName>
    </recommendedName>
</protein>
<comment type="caution">
    <text evidence="2">The sequence shown here is derived from an EMBL/GenBank/DDBJ whole genome shotgun (WGS) entry which is preliminary data.</text>
</comment>
<reference evidence="2" key="1">
    <citation type="submission" date="2020-10" db="EMBL/GenBank/DDBJ databases">
        <authorList>
            <person name="Gilroy R."/>
        </authorList>
    </citation>
    <scope>NUCLEOTIDE SEQUENCE</scope>
    <source>
        <strain evidence="2">6276</strain>
    </source>
</reference>
<dbReference type="InterPro" id="IPR006083">
    <property type="entry name" value="PRK/URK"/>
</dbReference>
<dbReference type="Gene3D" id="3.40.50.300">
    <property type="entry name" value="P-loop containing nucleotide triphosphate hydrolases"/>
    <property type="match status" value="1"/>
</dbReference>
<sequence length="294" mass="33441">MQNTITNTFTTRQKTSFKCLGNDENNLIQYIEKRLTNIFKEEMDSPDSIFCKVSQRVIHRMALFLSGCKTRSCSIGIAGETASGKSTIAYDIINTLDAFAQEYCIKNLITRINTDDYYYDRSEMVKAAGSFAEFAKHYDLDIPEALELSLMKEHIKELLDGKNVYLPKYDMSGTAIRNDNVTLAVPSKIIISEGLFTLTEKVVDAFDFKIYVDVSADVQKERFYKRAKERNLGASGDEVYKNASDKAKIYIHPTVVNADIILSGEADRESYKNFINKILNVVREVHFKSILLYS</sequence>
<dbReference type="PANTHER" id="PTHR10285">
    <property type="entry name" value="URIDINE KINASE"/>
    <property type="match status" value="1"/>
</dbReference>
<dbReference type="EMBL" id="DVIU01000234">
    <property type="protein sequence ID" value="HIS37285.1"/>
    <property type="molecule type" value="Genomic_DNA"/>
</dbReference>
<name>A0A9D1F0H5_9BACT</name>
<accession>A0A9D1F0H5</accession>
<dbReference type="GO" id="GO:0016301">
    <property type="term" value="F:kinase activity"/>
    <property type="evidence" value="ECO:0007669"/>
    <property type="project" value="InterPro"/>
</dbReference>
<proteinExistence type="predicted"/>
<dbReference type="GO" id="GO:0005524">
    <property type="term" value="F:ATP binding"/>
    <property type="evidence" value="ECO:0007669"/>
    <property type="project" value="InterPro"/>
</dbReference>
<dbReference type="SUPFAM" id="SSF52540">
    <property type="entry name" value="P-loop containing nucleoside triphosphate hydrolases"/>
    <property type="match status" value="1"/>
</dbReference>
<evidence type="ECO:0000259" key="1">
    <source>
        <dbReference type="Pfam" id="PF00485"/>
    </source>
</evidence>
<gene>
    <name evidence="2" type="ORF">IAC10_11785</name>
</gene>
<organism evidence="2 3">
    <name type="scientific">Candidatus Scatousia excrementigallinarum</name>
    <dbReference type="NCBI Taxonomy" id="2840935"/>
    <lineage>
        <taxon>Bacteria</taxon>
        <taxon>Candidatus Scatousia</taxon>
    </lineage>
</organism>
<reference evidence="2" key="2">
    <citation type="journal article" date="2021" name="PeerJ">
        <title>Extensive microbial diversity within the chicken gut microbiome revealed by metagenomics and culture.</title>
        <authorList>
            <person name="Gilroy R."/>
            <person name="Ravi A."/>
            <person name="Getino M."/>
            <person name="Pursley I."/>
            <person name="Horton D.L."/>
            <person name="Alikhan N.F."/>
            <person name="Baker D."/>
            <person name="Gharbi K."/>
            <person name="Hall N."/>
            <person name="Watson M."/>
            <person name="Adriaenssens E.M."/>
            <person name="Foster-Nyarko E."/>
            <person name="Jarju S."/>
            <person name="Secka A."/>
            <person name="Antonio M."/>
            <person name="Oren A."/>
            <person name="Chaudhuri R.R."/>
            <person name="La Ragione R."/>
            <person name="Hildebrand F."/>
            <person name="Pallen M.J."/>
        </authorList>
    </citation>
    <scope>NUCLEOTIDE SEQUENCE</scope>
    <source>
        <strain evidence="2">6276</strain>
    </source>
</reference>
<evidence type="ECO:0000313" key="3">
    <source>
        <dbReference type="Proteomes" id="UP000823928"/>
    </source>
</evidence>
<dbReference type="Pfam" id="PF00485">
    <property type="entry name" value="PRK"/>
    <property type="match status" value="1"/>
</dbReference>
<feature type="domain" description="Phosphoribulokinase/uridine kinase" evidence="1">
    <location>
        <begin position="75"/>
        <end position="263"/>
    </location>
</feature>
<dbReference type="InterPro" id="IPR027417">
    <property type="entry name" value="P-loop_NTPase"/>
</dbReference>
<evidence type="ECO:0000313" key="2">
    <source>
        <dbReference type="EMBL" id="HIS37285.1"/>
    </source>
</evidence>